<evidence type="ECO:0008006" key="3">
    <source>
        <dbReference type="Google" id="ProtNLM"/>
    </source>
</evidence>
<evidence type="ECO:0000313" key="2">
    <source>
        <dbReference type="Proteomes" id="UP001592531"/>
    </source>
</evidence>
<organism evidence="1 2">
    <name type="scientific">Streptacidiphilus cavernicola</name>
    <dbReference type="NCBI Taxonomy" id="3342716"/>
    <lineage>
        <taxon>Bacteria</taxon>
        <taxon>Bacillati</taxon>
        <taxon>Actinomycetota</taxon>
        <taxon>Actinomycetes</taxon>
        <taxon>Kitasatosporales</taxon>
        <taxon>Streptomycetaceae</taxon>
        <taxon>Streptacidiphilus</taxon>
    </lineage>
</organism>
<name>A0ABV6VMQ3_9ACTN</name>
<gene>
    <name evidence="1" type="ORF">ACEZDE_00005</name>
</gene>
<reference evidence="1 2" key="1">
    <citation type="submission" date="2024-09" db="EMBL/GenBank/DDBJ databases">
        <authorList>
            <person name="Lee S.D."/>
        </authorList>
    </citation>
    <scope>NUCLEOTIDE SEQUENCE [LARGE SCALE GENOMIC DNA]</scope>
    <source>
        <strain evidence="1 2">N8-3</strain>
    </source>
</reference>
<dbReference type="Proteomes" id="UP001592531">
    <property type="component" value="Unassembled WGS sequence"/>
</dbReference>
<comment type="caution">
    <text evidence="1">The sequence shown here is derived from an EMBL/GenBank/DDBJ whole genome shotgun (WGS) entry which is preliminary data.</text>
</comment>
<dbReference type="RefSeq" id="WP_380530059.1">
    <property type="nucleotide sequence ID" value="NZ_JBHFAB010000001.1"/>
</dbReference>
<dbReference type="EMBL" id="JBHFAB010000001">
    <property type="protein sequence ID" value="MFC1415036.1"/>
    <property type="molecule type" value="Genomic_DNA"/>
</dbReference>
<evidence type="ECO:0000313" key="1">
    <source>
        <dbReference type="EMBL" id="MFC1415036.1"/>
    </source>
</evidence>
<protein>
    <recommendedName>
        <fullName evidence="3">PIN domain-containing protein</fullName>
    </recommendedName>
</protein>
<keyword evidence="2" id="KW-1185">Reference proteome</keyword>
<proteinExistence type="predicted"/>
<sequence>MMIDYNVRDDWPAGTPEWLKSLVSALDRRHGRSNVLPLTVVVVEVMEWLALASGVDAWKNSANRMSLRYDLDESVELVTRSCGAVQIGRNRYDD</sequence>
<accession>A0ABV6VMQ3</accession>